<dbReference type="AlphaFoldDB" id="A0A1X7UXJ0"/>
<reference evidence="1" key="1">
    <citation type="submission" date="2017-05" db="UniProtKB">
        <authorList>
            <consortium name="EnsemblMetazoa"/>
        </authorList>
    </citation>
    <scope>IDENTIFICATION</scope>
</reference>
<proteinExistence type="predicted"/>
<dbReference type="EnsemblMetazoa" id="Aqu2.1.32411_001">
    <property type="protein sequence ID" value="Aqu2.1.32411_001"/>
    <property type="gene ID" value="Aqu2.1.32411"/>
</dbReference>
<sequence>MLQSPTSQMDSLHNLKYRKRAVDSYVTPARAFLTPPQKKVHLYSPNVPSPLVFSIIEDQSTPAPTIVIASCIASTVEYVDSLTVSTASLSVVPS</sequence>
<evidence type="ECO:0000313" key="1">
    <source>
        <dbReference type="EnsemblMetazoa" id="Aqu2.1.32411_001"/>
    </source>
</evidence>
<dbReference type="InParanoid" id="A0A1X7UXJ0"/>
<protein>
    <submittedName>
        <fullName evidence="1">Uncharacterized protein</fullName>
    </submittedName>
</protein>
<organism evidence="1">
    <name type="scientific">Amphimedon queenslandica</name>
    <name type="common">Sponge</name>
    <dbReference type="NCBI Taxonomy" id="400682"/>
    <lineage>
        <taxon>Eukaryota</taxon>
        <taxon>Metazoa</taxon>
        <taxon>Porifera</taxon>
        <taxon>Demospongiae</taxon>
        <taxon>Heteroscleromorpha</taxon>
        <taxon>Haplosclerida</taxon>
        <taxon>Niphatidae</taxon>
        <taxon>Amphimedon</taxon>
    </lineage>
</organism>
<accession>A0A1X7UXJ0</accession>
<name>A0A1X7UXJ0_AMPQE</name>